<dbReference type="CDD" id="cd02241">
    <property type="entry name" value="cupin_OxOx"/>
    <property type="match status" value="1"/>
</dbReference>
<feature type="binding site" evidence="9">
    <location>
        <position position="109"/>
    </location>
    <ligand>
        <name>Mn(2+)</name>
        <dbReference type="ChEBI" id="CHEBI:29035"/>
    </ligand>
</feature>
<dbReference type="Gene3D" id="2.60.120.10">
    <property type="entry name" value="Jelly Rolls"/>
    <property type="match status" value="1"/>
</dbReference>
<evidence type="ECO:0000256" key="6">
    <source>
        <dbReference type="ARBA" id="ARBA00023157"/>
    </source>
</evidence>
<keyword evidence="4 11" id="KW-0964">Secreted</keyword>
<dbReference type="EMBL" id="SDAM02000148">
    <property type="protein sequence ID" value="KAH6827529.1"/>
    <property type="molecule type" value="Genomic_DNA"/>
</dbReference>
<evidence type="ECO:0000313" key="14">
    <source>
        <dbReference type="Proteomes" id="UP001190926"/>
    </source>
</evidence>
<keyword evidence="11" id="KW-0732">Signal</keyword>
<comment type="subcellular location">
    <subcellularLocation>
        <location evidence="1 11">Secreted</location>
        <location evidence="1 11">Extracellular space</location>
        <location evidence="1 11">Apoplast</location>
    </subcellularLocation>
</comment>
<dbReference type="FunFam" id="2.60.120.10:FF:000005">
    <property type="entry name" value="Germin-like protein subfamily 1 member 8"/>
    <property type="match status" value="1"/>
</dbReference>
<evidence type="ECO:0000259" key="12">
    <source>
        <dbReference type="SMART" id="SM00835"/>
    </source>
</evidence>
<comment type="caution">
    <text evidence="13">The sequence shown here is derived from an EMBL/GenBank/DDBJ whole genome shotgun (WGS) entry which is preliminary data.</text>
</comment>
<sequence>MDTNVILLSILALNFFCNTAFAFDPSPLQDFCVADLTSSVRINGLPCIDPAKVEADNFFFSGLHLPGNTSNPMGAAFTAMTVSQIPGLNTLGIVIARLDFEPNGFLPPHFHARATEIITVLEGSMEVGFVTSNPSFRHYSKVLEKGDVFVVPVGLVHYQRNVGAGKIVAIAALNSQNPGITALPNAVFGANPDIDSGYLARAFALDRKTVEDLQAKF</sequence>
<evidence type="ECO:0000256" key="5">
    <source>
        <dbReference type="ARBA" id="ARBA00022723"/>
    </source>
</evidence>
<dbReference type="PANTHER" id="PTHR31238">
    <property type="entry name" value="GERMIN-LIKE PROTEIN SUBFAMILY 3 MEMBER 3"/>
    <property type="match status" value="1"/>
</dbReference>
<evidence type="ECO:0000256" key="4">
    <source>
        <dbReference type="ARBA" id="ARBA00022525"/>
    </source>
</evidence>
<evidence type="ECO:0000256" key="9">
    <source>
        <dbReference type="PIRSR" id="PIRSR601929-2"/>
    </source>
</evidence>
<organism evidence="13 14">
    <name type="scientific">Perilla frutescens var. hirtella</name>
    <name type="common">Perilla citriodora</name>
    <name type="synonym">Perilla setoyensis</name>
    <dbReference type="NCBI Taxonomy" id="608512"/>
    <lineage>
        <taxon>Eukaryota</taxon>
        <taxon>Viridiplantae</taxon>
        <taxon>Streptophyta</taxon>
        <taxon>Embryophyta</taxon>
        <taxon>Tracheophyta</taxon>
        <taxon>Spermatophyta</taxon>
        <taxon>Magnoliopsida</taxon>
        <taxon>eudicotyledons</taxon>
        <taxon>Gunneridae</taxon>
        <taxon>Pentapetalae</taxon>
        <taxon>asterids</taxon>
        <taxon>lamiids</taxon>
        <taxon>Lamiales</taxon>
        <taxon>Lamiaceae</taxon>
        <taxon>Nepetoideae</taxon>
        <taxon>Elsholtzieae</taxon>
        <taxon>Perilla</taxon>
    </lineage>
</organism>
<keyword evidence="3 11" id="KW-0052">Apoplast</keyword>
<keyword evidence="6 10" id="KW-1015">Disulfide bond</keyword>
<accession>A0AAD4P5E8</accession>
<dbReference type="Pfam" id="PF00190">
    <property type="entry name" value="Cupin_1"/>
    <property type="match status" value="1"/>
</dbReference>
<dbReference type="InterPro" id="IPR001929">
    <property type="entry name" value="Germin"/>
</dbReference>
<feature type="binding site" evidence="9">
    <location>
        <position position="116"/>
    </location>
    <ligand>
        <name>Mn(2+)</name>
        <dbReference type="ChEBI" id="CHEBI:29035"/>
    </ligand>
</feature>
<dbReference type="InterPro" id="IPR011051">
    <property type="entry name" value="RmlC_Cupin_sf"/>
</dbReference>
<feature type="disulfide bond" evidence="10">
    <location>
        <begin position="32"/>
        <end position="47"/>
    </location>
</feature>
<dbReference type="Proteomes" id="UP001190926">
    <property type="component" value="Unassembled WGS sequence"/>
</dbReference>
<dbReference type="PRINTS" id="PR00325">
    <property type="entry name" value="GERMIN"/>
</dbReference>
<dbReference type="GO" id="GO:0048046">
    <property type="term" value="C:apoplast"/>
    <property type="evidence" value="ECO:0007669"/>
    <property type="project" value="UniProtKB-SubCell"/>
</dbReference>
<gene>
    <name evidence="13" type="ORF">C2S53_007874</name>
</gene>
<keyword evidence="5 8" id="KW-0479">Metal-binding</keyword>
<feature type="binding site" evidence="8">
    <location>
        <position position="116"/>
    </location>
    <ligand>
        <name>oxalate</name>
        <dbReference type="ChEBI" id="CHEBI:30623"/>
    </ligand>
</feature>
<feature type="binding site" evidence="8">
    <location>
        <position position="111"/>
    </location>
    <ligand>
        <name>oxalate</name>
        <dbReference type="ChEBI" id="CHEBI:30623"/>
    </ligand>
</feature>
<evidence type="ECO:0000256" key="10">
    <source>
        <dbReference type="PIRSR" id="PIRSR601929-3"/>
    </source>
</evidence>
<dbReference type="GO" id="GO:0030145">
    <property type="term" value="F:manganese ion binding"/>
    <property type="evidence" value="ECO:0007669"/>
    <property type="project" value="UniProtKB-UniRule"/>
</dbReference>
<evidence type="ECO:0000256" key="8">
    <source>
        <dbReference type="PIRSR" id="PIRSR601929-1"/>
    </source>
</evidence>
<feature type="binding site" evidence="9">
    <location>
        <position position="157"/>
    </location>
    <ligand>
        <name>Mn(2+)</name>
        <dbReference type="ChEBI" id="CHEBI:29035"/>
    </ligand>
</feature>
<evidence type="ECO:0000256" key="3">
    <source>
        <dbReference type="ARBA" id="ARBA00022523"/>
    </source>
</evidence>
<keyword evidence="14" id="KW-1185">Reference proteome</keyword>
<protein>
    <recommendedName>
        <fullName evidence="11">Germin-like protein</fullName>
    </recommendedName>
</protein>
<evidence type="ECO:0000313" key="13">
    <source>
        <dbReference type="EMBL" id="KAH6827529.1"/>
    </source>
</evidence>
<dbReference type="AlphaFoldDB" id="A0AAD4P5E8"/>
<dbReference type="InterPro" id="IPR014710">
    <property type="entry name" value="RmlC-like_jellyroll"/>
</dbReference>
<feature type="binding site" evidence="9">
    <location>
        <position position="111"/>
    </location>
    <ligand>
        <name>Mn(2+)</name>
        <dbReference type="ChEBI" id="CHEBI:29035"/>
    </ligand>
</feature>
<dbReference type="SUPFAM" id="SSF51182">
    <property type="entry name" value="RmlC-like cupins"/>
    <property type="match status" value="1"/>
</dbReference>
<evidence type="ECO:0000256" key="7">
    <source>
        <dbReference type="ARBA" id="ARBA00023211"/>
    </source>
</evidence>
<evidence type="ECO:0000256" key="1">
    <source>
        <dbReference type="ARBA" id="ARBA00004271"/>
    </source>
</evidence>
<feature type="chain" id="PRO_5041769358" description="Germin-like protein" evidence="11">
    <location>
        <begin position="23"/>
        <end position="217"/>
    </location>
</feature>
<reference evidence="13 14" key="1">
    <citation type="journal article" date="2021" name="Nat. Commun.">
        <title>Incipient diploidization of the medicinal plant Perilla within 10,000 years.</title>
        <authorList>
            <person name="Zhang Y."/>
            <person name="Shen Q."/>
            <person name="Leng L."/>
            <person name="Zhang D."/>
            <person name="Chen S."/>
            <person name="Shi Y."/>
            <person name="Ning Z."/>
            <person name="Chen S."/>
        </authorList>
    </citation>
    <scope>NUCLEOTIDE SEQUENCE [LARGE SCALE GENOMIC DNA]</scope>
    <source>
        <strain evidence="14">cv. PC099</strain>
    </source>
</reference>
<dbReference type="SMART" id="SM00835">
    <property type="entry name" value="Cupin_1"/>
    <property type="match status" value="1"/>
</dbReference>
<evidence type="ECO:0000256" key="2">
    <source>
        <dbReference type="ARBA" id="ARBA00007456"/>
    </source>
</evidence>
<evidence type="ECO:0000256" key="11">
    <source>
        <dbReference type="RuleBase" id="RU366015"/>
    </source>
</evidence>
<feature type="domain" description="Cupin type-1" evidence="12">
    <location>
        <begin position="61"/>
        <end position="211"/>
    </location>
</feature>
<proteinExistence type="inferred from homology"/>
<dbReference type="InterPro" id="IPR006045">
    <property type="entry name" value="Cupin_1"/>
</dbReference>
<feature type="signal peptide" evidence="11">
    <location>
        <begin position="1"/>
        <end position="22"/>
    </location>
</feature>
<keyword evidence="7 8" id="KW-0464">Manganese</keyword>
<name>A0AAD4P5E8_PERFH</name>
<comment type="similarity">
    <text evidence="2 11">Belongs to the germin family.</text>
</comment>